<gene>
    <name evidence="4" type="ORF">GCM10009801_57450</name>
</gene>
<dbReference type="EMBL" id="BAAAPE010000013">
    <property type="protein sequence ID" value="GAA2091465.1"/>
    <property type="molecule type" value="Genomic_DNA"/>
</dbReference>
<dbReference type="InterPro" id="IPR002656">
    <property type="entry name" value="Acyl_transf_3_dom"/>
</dbReference>
<keyword evidence="2" id="KW-1133">Transmembrane helix</keyword>
<feature type="transmembrane region" description="Helical" evidence="2">
    <location>
        <begin position="243"/>
        <end position="264"/>
    </location>
</feature>
<feature type="transmembrane region" description="Helical" evidence="2">
    <location>
        <begin position="87"/>
        <end position="106"/>
    </location>
</feature>
<feature type="transmembrane region" description="Helical" evidence="2">
    <location>
        <begin position="29"/>
        <end position="49"/>
    </location>
</feature>
<feature type="compositionally biased region" description="Polar residues" evidence="1">
    <location>
        <begin position="358"/>
        <end position="370"/>
    </location>
</feature>
<feature type="transmembrane region" description="Helical" evidence="2">
    <location>
        <begin position="145"/>
        <end position="163"/>
    </location>
</feature>
<keyword evidence="4" id="KW-0012">Acyltransferase</keyword>
<sequence>MATEIADRAGPGTVPEPPERDAFLDNAKFLLIVLVVVGHVWPLALVEAVRPAKGAYLWITAFHMPAFVLLCGYLSRGFTGRPDQVRRLLAGVLAPYLVFETLYTALDSAARDRPFALTPTEPTFLCWFLAALFVWRLTAPVWRAVPYPVPLAVLISLAAGTTTLGYDLALPRVLMFLPWFVLGLRLRPEHLARLREPRVRGWAPFVLLGAAVGAYVFAPGTNVHWTWMSQGYEGLGAGPVRYLLARVALFAIAAAMTAAFLALVPRRRTWFTGLGAVTLYPYLLHGLLTSAASAWGWHAPLLPWGLPGAALLTAIGVVLAVLLSSAPVRRLARPLVEPPLPGLTGRTERESRRRSSGKSDQPGTSEPRTA</sequence>
<protein>
    <submittedName>
        <fullName evidence="4">Acyltransferase family protein</fullName>
    </submittedName>
</protein>
<accession>A0ABN2WGH0</accession>
<feature type="transmembrane region" description="Helical" evidence="2">
    <location>
        <begin position="169"/>
        <end position="187"/>
    </location>
</feature>
<feature type="transmembrane region" description="Helical" evidence="2">
    <location>
        <begin position="301"/>
        <end position="323"/>
    </location>
</feature>
<reference evidence="4 5" key="1">
    <citation type="journal article" date="2019" name="Int. J. Syst. Evol. Microbiol.">
        <title>The Global Catalogue of Microorganisms (GCM) 10K type strain sequencing project: providing services to taxonomists for standard genome sequencing and annotation.</title>
        <authorList>
            <consortium name="The Broad Institute Genomics Platform"/>
            <consortium name="The Broad Institute Genome Sequencing Center for Infectious Disease"/>
            <person name="Wu L."/>
            <person name="Ma J."/>
        </authorList>
    </citation>
    <scope>NUCLEOTIDE SEQUENCE [LARGE SCALE GENOMIC DNA]</scope>
    <source>
        <strain evidence="4 5">JCM 15478</strain>
    </source>
</reference>
<organism evidence="4 5">
    <name type="scientific">Streptomyces albiaxialis</name>
    <dbReference type="NCBI Taxonomy" id="329523"/>
    <lineage>
        <taxon>Bacteria</taxon>
        <taxon>Bacillati</taxon>
        <taxon>Actinomycetota</taxon>
        <taxon>Actinomycetes</taxon>
        <taxon>Kitasatosporales</taxon>
        <taxon>Streptomycetaceae</taxon>
        <taxon>Streptomyces</taxon>
    </lineage>
</organism>
<dbReference type="PANTHER" id="PTHR37312">
    <property type="entry name" value="MEMBRANE-BOUND ACYLTRANSFERASE YKRP-RELATED"/>
    <property type="match status" value="1"/>
</dbReference>
<dbReference type="InterPro" id="IPR052734">
    <property type="entry name" value="Nod_factor_acetyltransferase"/>
</dbReference>
<keyword evidence="5" id="KW-1185">Reference proteome</keyword>
<evidence type="ECO:0000313" key="4">
    <source>
        <dbReference type="EMBL" id="GAA2091465.1"/>
    </source>
</evidence>
<proteinExistence type="predicted"/>
<evidence type="ECO:0000259" key="3">
    <source>
        <dbReference type="Pfam" id="PF01757"/>
    </source>
</evidence>
<dbReference type="PANTHER" id="PTHR37312:SF1">
    <property type="entry name" value="MEMBRANE-BOUND ACYLTRANSFERASE YKRP-RELATED"/>
    <property type="match status" value="1"/>
</dbReference>
<feature type="region of interest" description="Disordered" evidence="1">
    <location>
        <begin position="338"/>
        <end position="370"/>
    </location>
</feature>
<dbReference type="RefSeq" id="WP_344532194.1">
    <property type="nucleotide sequence ID" value="NZ_BAAAPE010000013.1"/>
</dbReference>
<evidence type="ECO:0000313" key="5">
    <source>
        <dbReference type="Proteomes" id="UP001500016"/>
    </source>
</evidence>
<dbReference type="GO" id="GO:0016746">
    <property type="term" value="F:acyltransferase activity"/>
    <property type="evidence" value="ECO:0007669"/>
    <property type="project" value="UniProtKB-KW"/>
</dbReference>
<evidence type="ECO:0000256" key="1">
    <source>
        <dbReference type="SAM" id="MobiDB-lite"/>
    </source>
</evidence>
<feature type="transmembrane region" description="Helical" evidence="2">
    <location>
        <begin position="122"/>
        <end position="138"/>
    </location>
</feature>
<feature type="domain" description="Acyltransferase 3" evidence="3">
    <location>
        <begin position="22"/>
        <end position="320"/>
    </location>
</feature>
<keyword evidence="2" id="KW-0812">Transmembrane</keyword>
<evidence type="ECO:0000256" key="2">
    <source>
        <dbReference type="SAM" id="Phobius"/>
    </source>
</evidence>
<keyword evidence="2" id="KW-0472">Membrane</keyword>
<feature type="transmembrane region" description="Helical" evidence="2">
    <location>
        <begin position="199"/>
        <end position="218"/>
    </location>
</feature>
<dbReference type="Pfam" id="PF01757">
    <property type="entry name" value="Acyl_transf_3"/>
    <property type="match status" value="1"/>
</dbReference>
<feature type="transmembrane region" description="Helical" evidence="2">
    <location>
        <begin position="271"/>
        <end position="295"/>
    </location>
</feature>
<name>A0ABN2WGH0_9ACTN</name>
<dbReference type="Proteomes" id="UP001500016">
    <property type="component" value="Unassembled WGS sequence"/>
</dbReference>
<comment type="caution">
    <text evidence="4">The sequence shown here is derived from an EMBL/GenBank/DDBJ whole genome shotgun (WGS) entry which is preliminary data.</text>
</comment>
<feature type="transmembrane region" description="Helical" evidence="2">
    <location>
        <begin position="55"/>
        <end position="75"/>
    </location>
</feature>
<keyword evidence="4" id="KW-0808">Transferase</keyword>